<dbReference type="Proteomes" id="UP001138757">
    <property type="component" value="Unassembled WGS sequence"/>
</dbReference>
<feature type="domain" description="Major facilitator superfamily (MFS) profile" evidence="7">
    <location>
        <begin position="31"/>
        <end position="460"/>
    </location>
</feature>
<dbReference type="PANTHER" id="PTHR23505">
    <property type="entry name" value="SPINSTER"/>
    <property type="match status" value="1"/>
</dbReference>
<feature type="transmembrane region" description="Helical" evidence="6">
    <location>
        <begin position="184"/>
        <end position="206"/>
    </location>
</feature>
<feature type="transmembrane region" description="Helical" evidence="6">
    <location>
        <begin position="340"/>
        <end position="362"/>
    </location>
</feature>
<feature type="transmembrane region" description="Helical" evidence="6">
    <location>
        <begin position="374"/>
        <end position="393"/>
    </location>
</feature>
<dbReference type="InterPro" id="IPR036259">
    <property type="entry name" value="MFS_trans_sf"/>
</dbReference>
<dbReference type="SUPFAM" id="SSF103473">
    <property type="entry name" value="MFS general substrate transporter"/>
    <property type="match status" value="1"/>
</dbReference>
<keyword evidence="4 6" id="KW-1133">Transmembrane helix</keyword>
<evidence type="ECO:0000256" key="4">
    <source>
        <dbReference type="ARBA" id="ARBA00022989"/>
    </source>
</evidence>
<feature type="transmembrane region" description="Helical" evidence="6">
    <location>
        <begin position="65"/>
        <end position="84"/>
    </location>
</feature>
<comment type="caution">
    <text evidence="8">The sequence shown here is derived from an EMBL/GenBank/DDBJ whole genome shotgun (WGS) entry which is preliminary data.</text>
</comment>
<organism evidence="8 9">
    <name type="scientific">Sphingobium nicotianae</name>
    <dbReference type="NCBI Taxonomy" id="2782607"/>
    <lineage>
        <taxon>Bacteria</taxon>
        <taxon>Pseudomonadati</taxon>
        <taxon>Pseudomonadota</taxon>
        <taxon>Alphaproteobacteria</taxon>
        <taxon>Sphingomonadales</taxon>
        <taxon>Sphingomonadaceae</taxon>
        <taxon>Sphingobium</taxon>
    </lineage>
</organism>
<dbReference type="Gene3D" id="1.20.1250.20">
    <property type="entry name" value="MFS general substrate transporter like domains"/>
    <property type="match status" value="1"/>
</dbReference>
<evidence type="ECO:0000259" key="7">
    <source>
        <dbReference type="PROSITE" id="PS50850"/>
    </source>
</evidence>
<feature type="transmembrane region" description="Helical" evidence="6">
    <location>
        <begin position="281"/>
        <end position="301"/>
    </location>
</feature>
<dbReference type="AlphaFoldDB" id="A0A9X1DAW1"/>
<accession>A0A9X1DAW1</accession>
<dbReference type="InterPro" id="IPR011701">
    <property type="entry name" value="MFS"/>
</dbReference>
<dbReference type="RefSeq" id="WP_214622275.1">
    <property type="nucleotide sequence ID" value="NZ_JAHGAW010000003.1"/>
</dbReference>
<evidence type="ECO:0000256" key="5">
    <source>
        <dbReference type="ARBA" id="ARBA00023136"/>
    </source>
</evidence>
<feature type="transmembrane region" description="Helical" evidence="6">
    <location>
        <begin position="156"/>
        <end position="178"/>
    </location>
</feature>
<dbReference type="PROSITE" id="PS50850">
    <property type="entry name" value="MFS"/>
    <property type="match status" value="1"/>
</dbReference>
<dbReference type="Pfam" id="PF07690">
    <property type="entry name" value="MFS_1"/>
    <property type="match status" value="1"/>
</dbReference>
<dbReference type="EMBL" id="JAHGAW010000003">
    <property type="protein sequence ID" value="MBT2186546.1"/>
    <property type="molecule type" value="Genomic_DNA"/>
</dbReference>
<keyword evidence="5 6" id="KW-0472">Membrane</keyword>
<evidence type="ECO:0000256" key="2">
    <source>
        <dbReference type="ARBA" id="ARBA00022448"/>
    </source>
</evidence>
<dbReference type="CDD" id="cd17328">
    <property type="entry name" value="MFS_spinster_like"/>
    <property type="match status" value="1"/>
</dbReference>
<feature type="transmembrane region" description="Helical" evidence="6">
    <location>
        <begin position="96"/>
        <end position="117"/>
    </location>
</feature>
<dbReference type="InterPro" id="IPR044770">
    <property type="entry name" value="MFS_spinster-like"/>
</dbReference>
<feature type="transmembrane region" description="Helical" evidence="6">
    <location>
        <begin position="123"/>
        <end position="144"/>
    </location>
</feature>
<name>A0A9X1DAW1_9SPHN</name>
<protein>
    <submittedName>
        <fullName evidence="8">MFS transporter</fullName>
    </submittedName>
</protein>
<keyword evidence="3 6" id="KW-0812">Transmembrane</keyword>
<evidence type="ECO:0000313" key="8">
    <source>
        <dbReference type="EMBL" id="MBT2186546.1"/>
    </source>
</evidence>
<keyword evidence="9" id="KW-1185">Reference proteome</keyword>
<dbReference type="InterPro" id="IPR020846">
    <property type="entry name" value="MFS_dom"/>
</dbReference>
<feature type="transmembrane region" description="Helical" evidence="6">
    <location>
        <begin position="246"/>
        <end position="269"/>
    </location>
</feature>
<evidence type="ECO:0000256" key="6">
    <source>
        <dbReference type="SAM" id="Phobius"/>
    </source>
</evidence>
<proteinExistence type="predicted"/>
<feature type="transmembrane region" description="Helical" evidence="6">
    <location>
        <begin position="313"/>
        <end position="334"/>
    </location>
</feature>
<feature type="transmembrane region" description="Helical" evidence="6">
    <location>
        <begin position="30"/>
        <end position="53"/>
    </location>
</feature>
<feature type="transmembrane region" description="Helical" evidence="6">
    <location>
        <begin position="445"/>
        <end position="464"/>
    </location>
</feature>
<dbReference type="PANTHER" id="PTHR23505:SF79">
    <property type="entry name" value="PROTEIN SPINSTER"/>
    <property type="match status" value="1"/>
</dbReference>
<evidence type="ECO:0000313" key="9">
    <source>
        <dbReference type="Proteomes" id="UP001138757"/>
    </source>
</evidence>
<reference evidence="8" key="1">
    <citation type="submission" date="2021-05" db="EMBL/GenBank/DDBJ databases">
        <title>Genome of Sphingobium sp. strain.</title>
        <authorList>
            <person name="Fan R."/>
        </authorList>
    </citation>
    <scope>NUCLEOTIDE SEQUENCE</scope>
    <source>
        <strain evidence="8">H33</strain>
    </source>
</reference>
<gene>
    <name evidence="8" type="ORF">KK488_06245</name>
</gene>
<evidence type="ECO:0000256" key="1">
    <source>
        <dbReference type="ARBA" id="ARBA00004141"/>
    </source>
</evidence>
<sequence>MSQTGRAAHAVSAQAGMRLMQAANARSSSVVLATLFVAYFFSSVDRSIFGILAQPIKEELLLADWQLGFLTGFAFSAVHLVVGFPMARLADKGNRVTILSTCIVLWSVMTALCGLSANFVQLTLARMGVGIGEAACLPASHSLLSDYFSPGSRTKALAIYGLGFPIGSFAGMIVGGFVLDHWGWRAAFYVVGLPGILIALATWRLIREPVRGHLDPVQPTNPAFAAPLSYRDVLTMLWRSPALRQMIIALTLFMTFTAPTGTFVGVYLARKFPLSYTELGFIVAMSMMLGATISTFVGGIVTQRLAQHDERWLQWFPAIGVALGMPLYVTALLQESWQALAVWMFLGALANSVCLAPSFTVLYNIIPPGGRAKASVLSSVFMSLIGGSIGPVLTGGANDLIAARLFGHVAPADFMASCPGGQATQGASAALQAACRTAVVDATQIVLLTTMILTIWPAWHFFLAGRHLKPRKA</sequence>
<dbReference type="GO" id="GO:0016020">
    <property type="term" value="C:membrane"/>
    <property type="evidence" value="ECO:0007669"/>
    <property type="project" value="UniProtKB-SubCell"/>
</dbReference>
<comment type="subcellular location">
    <subcellularLocation>
        <location evidence="1">Membrane</location>
        <topology evidence="1">Multi-pass membrane protein</topology>
    </subcellularLocation>
</comment>
<dbReference type="GO" id="GO:0022857">
    <property type="term" value="F:transmembrane transporter activity"/>
    <property type="evidence" value="ECO:0007669"/>
    <property type="project" value="InterPro"/>
</dbReference>
<keyword evidence="2" id="KW-0813">Transport</keyword>
<evidence type="ECO:0000256" key="3">
    <source>
        <dbReference type="ARBA" id="ARBA00022692"/>
    </source>
</evidence>